<dbReference type="KEGG" id="smar:SM39_0126"/>
<dbReference type="KEGG" id="smar:SM39_4489"/>
<dbReference type="KEGG" id="smar:SM39_2379"/>
<dbReference type="InterPro" id="IPR001584">
    <property type="entry name" value="Integrase_cat-core"/>
</dbReference>
<dbReference type="Pfam" id="PF13333">
    <property type="entry name" value="rve_2"/>
    <property type="match status" value="1"/>
</dbReference>
<dbReference type="KEGG" id="smar:SM39_0120"/>
<dbReference type="EMBL" id="AP013063">
    <property type="protein sequence ID" value="BAO34388.1"/>
    <property type="molecule type" value="Genomic_DNA"/>
</dbReference>
<dbReference type="InterPro" id="IPR012337">
    <property type="entry name" value="RNaseH-like_sf"/>
</dbReference>
<evidence type="ECO:0000313" key="4">
    <source>
        <dbReference type="EMBL" id="BAO33965.1"/>
    </source>
</evidence>
<dbReference type="Pfam" id="PF00665">
    <property type="entry name" value="rve"/>
    <property type="match status" value="1"/>
</dbReference>
<evidence type="ECO:0000313" key="2">
    <source>
        <dbReference type="EMBL" id="BAO32190.1"/>
    </source>
</evidence>
<dbReference type="EMBL" id="AP013063">
    <property type="protein sequence ID" value="BAO36674.1"/>
    <property type="molecule type" value="Genomic_DNA"/>
</dbReference>
<dbReference type="GO" id="GO:0015074">
    <property type="term" value="P:DNA integration"/>
    <property type="evidence" value="ECO:0007669"/>
    <property type="project" value="InterPro"/>
</dbReference>
<gene>
    <name evidence="2" type="ORF">SM39_0120</name>
    <name evidence="3" type="ORF">SM39_0126</name>
    <name evidence="4" type="ORF">SM39_1938</name>
    <name evidence="5" type="ORF">SM39_2379</name>
    <name evidence="6" type="ORF">SM39_4489</name>
    <name evidence="7" type="ORF">SM39_4759</name>
</gene>
<feature type="domain" description="Integrase catalytic" evidence="1">
    <location>
        <begin position="102"/>
        <end position="264"/>
    </location>
</feature>
<dbReference type="InterPro" id="IPR036397">
    <property type="entry name" value="RNaseH_sf"/>
</dbReference>
<dbReference type="Pfam" id="PF13276">
    <property type="entry name" value="HTH_21"/>
    <property type="match status" value="1"/>
</dbReference>
<dbReference type="SUPFAM" id="SSF53098">
    <property type="entry name" value="Ribonuclease H-like"/>
    <property type="match status" value="1"/>
</dbReference>
<dbReference type="EMBL" id="AP013063">
    <property type="protein sequence ID" value="BAO33965.1"/>
    <property type="molecule type" value="Genomic_DNA"/>
</dbReference>
<dbReference type="PANTHER" id="PTHR46889">
    <property type="entry name" value="TRANSPOSASE INSF FOR INSERTION SEQUENCE IS3B-RELATED"/>
    <property type="match status" value="1"/>
</dbReference>
<organism evidence="3">
    <name type="scientific">Serratia marcescens SM39</name>
    <dbReference type="NCBI Taxonomy" id="1334564"/>
    <lineage>
        <taxon>Bacteria</taxon>
        <taxon>Pseudomonadati</taxon>
        <taxon>Pseudomonadota</taxon>
        <taxon>Gammaproteobacteria</taxon>
        <taxon>Enterobacterales</taxon>
        <taxon>Yersiniaceae</taxon>
        <taxon>Serratia</taxon>
    </lineage>
</organism>
<dbReference type="GO" id="GO:0003676">
    <property type="term" value="F:nucleic acid binding"/>
    <property type="evidence" value="ECO:0007669"/>
    <property type="project" value="InterPro"/>
</dbReference>
<evidence type="ECO:0000259" key="1">
    <source>
        <dbReference type="PROSITE" id="PS50994"/>
    </source>
</evidence>
<accession>A0AAT9EFN5</accession>
<dbReference type="PROSITE" id="PS50994">
    <property type="entry name" value="INTEGRASE"/>
    <property type="match status" value="1"/>
</dbReference>
<name>A0AAT9EFN5_SERMA</name>
<evidence type="ECO:0000313" key="7">
    <source>
        <dbReference type="EMBL" id="BAO36674.1"/>
    </source>
</evidence>
<evidence type="ECO:0000313" key="5">
    <source>
        <dbReference type="EMBL" id="BAO34388.1"/>
    </source>
</evidence>
<reference evidence="3" key="1">
    <citation type="journal article" date="2014" name="Genome Biol. Evol.">
        <title>Genome evolution and plasticity of Serratia marcescens, an important multidrug-resistant nosocomial pathogen.</title>
        <authorList>
            <person name="Iguchi A."/>
            <person name="Nagaya Y."/>
            <person name="Pradel E."/>
            <person name="Ooka T."/>
            <person name="Ogura Y."/>
            <person name="Katsura K."/>
            <person name="Kurokawa K."/>
            <person name="Oshima K."/>
            <person name="Hattori M."/>
            <person name="Parkhill J."/>
            <person name="Sebaihia M."/>
            <person name="Coulthurst S.J."/>
            <person name="Gotoh N."/>
            <person name="Thomson N.R."/>
            <person name="Ewbank J.J."/>
            <person name="Hayashi T."/>
        </authorList>
    </citation>
    <scope>NUCLEOTIDE SEQUENCE</scope>
    <source>
        <strain evidence="3">SM39</strain>
    </source>
</reference>
<dbReference type="KEGG" id="smar:SM39_1938"/>
<dbReference type="InterPro" id="IPR048020">
    <property type="entry name" value="Transpos_IS3"/>
</dbReference>
<protein>
    <submittedName>
        <fullName evidence="3">Transposase of IS3 family</fullName>
    </submittedName>
</protein>
<dbReference type="EMBL" id="AP013063">
    <property type="protein sequence ID" value="BAO36409.1"/>
    <property type="molecule type" value="Genomic_DNA"/>
</dbReference>
<dbReference type="Gene3D" id="3.30.420.10">
    <property type="entry name" value="Ribonuclease H-like superfamily/Ribonuclease H"/>
    <property type="match status" value="1"/>
</dbReference>
<dbReference type="KEGG" id="smar:SM39_4759"/>
<proteinExistence type="predicted"/>
<dbReference type="InterPro" id="IPR025948">
    <property type="entry name" value="HTH-like_dom"/>
</dbReference>
<dbReference type="PANTHER" id="PTHR46889:SF4">
    <property type="entry name" value="TRANSPOSASE INSO FOR INSERTION SEQUENCE ELEMENT IS911B-RELATED"/>
    <property type="match status" value="1"/>
</dbReference>
<evidence type="ECO:0000313" key="6">
    <source>
        <dbReference type="EMBL" id="BAO36409.1"/>
    </source>
</evidence>
<sequence>MLRVSVLPRSTYYYCCKNSTVPDKYREAKQRVAAIFHAHKGRYGYRRVTCVLRNEGHGLNHKTVQKLMMAQQLKSLVRSKKYRSYKGDVGKVAPNLLQRDFVAQRPNQKWVTDVTEFRVGEDKLYLSPVLDLYNGEIIAYELARRAEFTLVKTMLDKALGKLKPDEQPVLHSDQGWHYRMAAYQHQLREKGIKQSMSRKGNCLDNAVMENFFGHLKAELYYLQRFDNVEHLAKEIENYIDYYNHSRLREKLKGLSPVEYRTQAMKAA</sequence>
<dbReference type="AlphaFoldDB" id="A0AAT9EFN5"/>
<dbReference type="EMBL" id="AP013063">
    <property type="protein sequence ID" value="BAO32196.1"/>
    <property type="molecule type" value="Genomic_DNA"/>
</dbReference>
<evidence type="ECO:0000313" key="3">
    <source>
        <dbReference type="EMBL" id="BAO32196.1"/>
    </source>
</evidence>
<dbReference type="InterPro" id="IPR050900">
    <property type="entry name" value="Transposase_IS3/IS150/IS904"/>
</dbReference>
<dbReference type="EMBL" id="AP013063">
    <property type="protein sequence ID" value="BAO32190.1"/>
    <property type="molecule type" value="Genomic_DNA"/>
</dbReference>
<dbReference type="NCBIfam" id="NF033516">
    <property type="entry name" value="transpos_IS3"/>
    <property type="match status" value="1"/>
</dbReference>